<evidence type="ECO:0000259" key="2">
    <source>
        <dbReference type="PROSITE" id="PS50006"/>
    </source>
</evidence>
<keyword evidence="1" id="KW-0677">Repeat</keyword>
<dbReference type="SUPFAM" id="SSF49879">
    <property type="entry name" value="SMAD/FHA domain"/>
    <property type="match status" value="2"/>
</dbReference>
<dbReference type="AlphaFoldDB" id="A0A081BRT7"/>
<dbReference type="InterPro" id="IPR050923">
    <property type="entry name" value="Cell_Proc_Reg/RNA_Proc"/>
</dbReference>
<evidence type="ECO:0000313" key="4">
    <source>
        <dbReference type="Proteomes" id="UP000030700"/>
    </source>
</evidence>
<dbReference type="Pfam" id="PF00498">
    <property type="entry name" value="FHA"/>
    <property type="match status" value="2"/>
</dbReference>
<dbReference type="STRING" id="1499966.U14_05396"/>
<dbReference type="SMART" id="SM00240">
    <property type="entry name" value="FHA"/>
    <property type="match status" value="2"/>
</dbReference>
<organism evidence="3">
    <name type="scientific">Candidatus Moduliflexus flocculans</name>
    <dbReference type="NCBI Taxonomy" id="1499966"/>
    <lineage>
        <taxon>Bacteria</taxon>
        <taxon>Candidatus Moduliflexota</taxon>
        <taxon>Candidatus Moduliflexia</taxon>
        <taxon>Candidatus Moduliflexales</taxon>
        <taxon>Candidatus Moduliflexaceae</taxon>
    </lineage>
</organism>
<dbReference type="InterPro" id="IPR003409">
    <property type="entry name" value="MORN"/>
</dbReference>
<evidence type="ECO:0000313" key="3">
    <source>
        <dbReference type="EMBL" id="GAK54118.1"/>
    </source>
</evidence>
<gene>
    <name evidence="3" type="ORF">U14_05396</name>
</gene>
<feature type="domain" description="FHA" evidence="2">
    <location>
        <begin position="291"/>
        <end position="344"/>
    </location>
</feature>
<sequence length="509" mass="56190">MDIFSIICLVDTVISATNGFIVLYGQINAMRGKSPKRNVYVHADGRRYEGDLRDGAAHGNGVVIYPDGTRCEGEFRRGEPAGRMVIRWPDGRKEAGEWRDRRFYADEVRVSGANVALTLHPAFASDEPFFLEYAGDTANVLFDRWLCYQRAFERATALNAANLERVLQKIALLETEPDAPRALFERVACGYEAALELCRQPESSVDALTCAIRDLEDGGELLDSAPSAIAFFAPLLNYLRQTLAAAIARTPALRRQYPAQLAQFPGFQADALRLRWDSATQSFLILAKPRITLGRSDQPGQASDIFILDTNDPAQKTAISRFHAIIEYTPHGFQIMPDKNHYQIWIERGTQTIDVMRPTMLASDDLIRLGKQADGQGVALRYRAYSDGGAATPEIPVDKNITLDDDSHGQPCIAAAILTVERGVAPYRTMLLCVGACAIGRDAANPLRIDDQRVSRQQAVISHQRGGFYLQDAGSRNGTFVNDESCAEATPLLVGDTIRFGKYVTLRVG</sequence>
<dbReference type="CDD" id="cd00060">
    <property type="entry name" value="FHA"/>
    <property type="match status" value="2"/>
</dbReference>
<dbReference type="PANTHER" id="PTHR23308">
    <property type="entry name" value="NUCLEAR INHIBITOR OF PROTEIN PHOSPHATASE-1"/>
    <property type="match status" value="1"/>
</dbReference>
<keyword evidence="4" id="KW-1185">Reference proteome</keyword>
<dbReference type="InterPro" id="IPR000253">
    <property type="entry name" value="FHA_dom"/>
</dbReference>
<proteinExistence type="predicted"/>
<dbReference type="SMART" id="SM00698">
    <property type="entry name" value="MORN"/>
    <property type="match status" value="2"/>
</dbReference>
<evidence type="ECO:0000256" key="1">
    <source>
        <dbReference type="ARBA" id="ARBA00022737"/>
    </source>
</evidence>
<accession>A0A081BRT7</accession>
<dbReference type="InterPro" id="IPR008984">
    <property type="entry name" value="SMAD_FHA_dom_sf"/>
</dbReference>
<dbReference type="Pfam" id="PF02493">
    <property type="entry name" value="MORN"/>
    <property type="match status" value="2"/>
</dbReference>
<dbReference type="SUPFAM" id="SSF82185">
    <property type="entry name" value="Histone H3 K4-specific methyltransferase SET7/9 N-terminal domain"/>
    <property type="match status" value="1"/>
</dbReference>
<dbReference type="Gene3D" id="2.20.110.10">
    <property type="entry name" value="Histone H3 K4-specific methyltransferase SET7/9 N-terminal domain"/>
    <property type="match status" value="1"/>
</dbReference>
<dbReference type="PROSITE" id="PS50006">
    <property type="entry name" value="FHA_DOMAIN"/>
    <property type="match status" value="2"/>
</dbReference>
<name>A0A081BRT7_9BACT</name>
<dbReference type="Gene3D" id="2.60.200.20">
    <property type="match status" value="2"/>
</dbReference>
<dbReference type="Proteomes" id="UP000030700">
    <property type="component" value="Unassembled WGS sequence"/>
</dbReference>
<protein>
    <submittedName>
        <fullName evidence="3">FHA domain/GGDEF domain-containing protein</fullName>
    </submittedName>
</protein>
<reference evidence="3" key="1">
    <citation type="journal article" date="2015" name="PeerJ">
        <title>First genomic representation of candidate bacterial phylum KSB3 points to enhanced environmental sensing as a trigger of wastewater bulking.</title>
        <authorList>
            <person name="Sekiguchi Y."/>
            <person name="Ohashi A."/>
            <person name="Parks D.H."/>
            <person name="Yamauchi T."/>
            <person name="Tyson G.W."/>
            <person name="Hugenholtz P."/>
        </authorList>
    </citation>
    <scope>NUCLEOTIDE SEQUENCE [LARGE SCALE GENOMIC DNA]</scope>
</reference>
<dbReference type="HOGENOM" id="CLU_534920_0_0_0"/>
<feature type="domain" description="FHA" evidence="2">
    <location>
        <begin position="437"/>
        <end position="486"/>
    </location>
</feature>
<dbReference type="EMBL" id="DF820460">
    <property type="protein sequence ID" value="GAK54118.1"/>
    <property type="molecule type" value="Genomic_DNA"/>
</dbReference>